<proteinExistence type="predicted"/>
<protein>
    <recommendedName>
        <fullName evidence="4">TPM domain-containing protein</fullName>
    </recommendedName>
</protein>
<name>A0AA90H4W1_9ACTN</name>
<gene>
    <name evidence="3" type="ORF">POF50_016990</name>
</gene>
<evidence type="ECO:0000256" key="1">
    <source>
        <dbReference type="SAM" id="Phobius"/>
    </source>
</evidence>
<dbReference type="EMBL" id="JABXJJ020000019">
    <property type="protein sequence ID" value="MDI5971018.1"/>
    <property type="molecule type" value="Genomic_DNA"/>
</dbReference>
<keyword evidence="1" id="KW-0812">Transmembrane</keyword>
<reference evidence="3" key="1">
    <citation type="submission" date="2023-05" db="EMBL/GenBank/DDBJ databases">
        <title>Streptantibioticus silvisoli sp. nov., acidotolerant actinomycetes 1 from pine litter.</title>
        <authorList>
            <person name="Swiecimska M."/>
            <person name="Golinska P."/>
            <person name="Sangal V."/>
            <person name="Wachnowicz B."/>
            <person name="Goodfellow M."/>
        </authorList>
    </citation>
    <scope>NUCLEOTIDE SEQUENCE</scope>
    <source>
        <strain evidence="3">SL13</strain>
    </source>
</reference>
<sequence length="422" mass="43577">MSSDRKGPIAALVAALVLVLVSALPAAAATTSPVDVIVAALRHSPVYIDPAYTGSVPPADQRRLAAQIKATGLPIKVVLIPLVKGDSFNGDSATLAGLVHSRLGGGDMIAITTDSYGDLLDGTEWPYGKHQAQQAVSAVGFLDSTKNAGLSVRLAKAIALIKQGDGDAVYDKATARFDTPTPAPGPVKGGGDSAAGVVVPLVVAVLVLAGLGRLLLVRRRRGGGTAAEPFAFPQAVFAAGRAADEDELRQRAEAEVLSLGEAVQAADPATVPGLQRALDAYTAAGTVLDGSRGLPDLAGVLALVSSGRDALAGHLDALPLCFFDPLHGRADRRVTWRPLGRRDQLDVAACASCATAVRDHRAPEVLTGTAADGRRVPYFELPPDSSVWAATGYGSLVDADGPQSMAGRIARGDFSQHHRRRI</sequence>
<feature type="signal peptide" evidence="2">
    <location>
        <begin position="1"/>
        <end position="28"/>
    </location>
</feature>
<organism evidence="3">
    <name type="scientific">Streptantibioticus silvisoli</name>
    <dbReference type="NCBI Taxonomy" id="2705255"/>
    <lineage>
        <taxon>Bacteria</taxon>
        <taxon>Bacillati</taxon>
        <taxon>Actinomycetota</taxon>
        <taxon>Actinomycetes</taxon>
        <taxon>Kitasatosporales</taxon>
        <taxon>Streptomycetaceae</taxon>
        <taxon>Streptantibioticus</taxon>
    </lineage>
</organism>
<keyword evidence="1" id="KW-0472">Membrane</keyword>
<comment type="caution">
    <text evidence="3">The sequence shown here is derived from an EMBL/GenBank/DDBJ whole genome shotgun (WGS) entry which is preliminary data.</text>
</comment>
<feature type="transmembrane region" description="Helical" evidence="1">
    <location>
        <begin position="194"/>
        <end position="216"/>
    </location>
</feature>
<dbReference type="AlphaFoldDB" id="A0AA90H4W1"/>
<feature type="chain" id="PRO_5041700016" description="TPM domain-containing protein" evidence="2">
    <location>
        <begin position="29"/>
        <end position="422"/>
    </location>
</feature>
<evidence type="ECO:0000313" key="3">
    <source>
        <dbReference type="EMBL" id="MDI5971018.1"/>
    </source>
</evidence>
<keyword evidence="2" id="KW-0732">Signal</keyword>
<dbReference type="RefSeq" id="WP_271314069.1">
    <property type="nucleotide sequence ID" value="NZ_JABXJJ020000019.1"/>
</dbReference>
<evidence type="ECO:0008006" key="4">
    <source>
        <dbReference type="Google" id="ProtNLM"/>
    </source>
</evidence>
<keyword evidence="1" id="KW-1133">Transmembrane helix</keyword>
<accession>A0AA90H4W1</accession>
<evidence type="ECO:0000256" key="2">
    <source>
        <dbReference type="SAM" id="SignalP"/>
    </source>
</evidence>